<evidence type="ECO:0000256" key="2">
    <source>
        <dbReference type="ARBA" id="ARBA00022801"/>
    </source>
</evidence>
<dbReference type="SUPFAM" id="SSF54060">
    <property type="entry name" value="His-Me finger endonucleases"/>
    <property type="match status" value="1"/>
</dbReference>
<sequence>MQQVNSDLLVKECKENQRRILSDKELYYDELEDQLWLEEYYRGIYLEKEESLGQLKKTLHQTHKYRQPYYISKDQYLYTWVDLQPYGELKNIYSGKHASPENVIMEDFEIISQRFEKYRELIEAQKHADPELIKHLRLISRQHKFNVEHVVPQSWYRAAEPMKGDLHHMFTCEPKCNRVRSNFFYHEFPKGSKSVLKYEDCGVYDGISRFEPEYGKGIAARATLYFLLRYPGVIEKRFRKKINFQLLLKWHRQFPVTLYEKHRNKAVFEIQGNRNPYIDFPELAEKTGWWTL</sequence>
<comment type="caution">
    <text evidence="3">The sequence shown here is derived from an EMBL/GenBank/DDBJ whole genome shotgun (WGS) entry which is preliminary data.</text>
</comment>
<dbReference type="OrthoDB" id="9801679at2"/>
<accession>A0A2T4U3V2</accession>
<dbReference type="InterPro" id="IPR007346">
    <property type="entry name" value="Endonuclease-I"/>
</dbReference>
<gene>
    <name evidence="3" type="ORF">C6Y45_13335</name>
</gene>
<keyword evidence="3" id="KW-0255">Endonuclease</keyword>
<dbReference type="InterPro" id="IPR044925">
    <property type="entry name" value="His-Me_finger_sf"/>
</dbReference>
<reference evidence="3 4" key="1">
    <citation type="submission" date="2018-03" db="EMBL/GenBank/DDBJ databases">
        <title>Alkalicoccus saliphilus sp. nov., isolated from a mineral pool.</title>
        <authorList>
            <person name="Zhao B."/>
        </authorList>
    </citation>
    <scope>NUCLEOTIDE SEQUENCE [LARGE SCALE GENOMIC DNA]</scope>
    <source>
        <strain evidence="3 4">6AG</strain>
    </source>
</reference>
<dbReference type="PANTHER" id="PTHR33607">
    <property type="entry name" value="ENDONUCLEASE-1"/>
    <property type="match status" value="1"/>
</dbReference>
<keyword evidence="1" id="KW-0540">Nuclease</keyword>
<evidence type="ECO:0000256" key="1">
    <source>
        <dbReference type="ARBA" id="ARBA00022722"/>
    </source>
</evidence>
<evidence type="ECO:0000313" key="4">
    <source>
        <dbReference type="Proteomes" id="UP000240509"/>
    </source>
</evidence>
<dbReference type="GO" id="GO:0016787">
    <property type="term" value="F:hydrolase activity"/>
    <property type="evidence" value="ECO:0007669"/>
    <property type="project" value="UniProtKB-KW"/>
</dbReference>
<organism evidence="3 4">
    <name type="scientific">Alkalicoccus saliphilus</name>
    <dbReference type="NCBI Taxonomy" id="200989"/>
    <lineage>
        <taxon>Bacteria</taxon>
        <taxon>Bacillati</taxon>
        <taxon>Bacillota</taxon>
        <taxon>Bacilli</taxon>
        <taxon>Bacillales</taxon>
        <taxon>Bacillaceae</taxon>
        <taxon>Alkalicoccus</taxon>
    </lineage>
</organism>
<dbReference type="PANTHER" id="PTHR33607:SF2">
    <property type="entry name" value="ENDONUCLEASE-1"/>
    <property type="match status" value="1"/>
</dbReference>
<name>A0A2T4U3V2_9BACI</name>
<dbReference type="EMBL" id="PZJJ01000025">
    <property type="protein sequence ID" value="PTL38081.1"/>
    <property type="molecule type" value="Genomic_DNA"/>
</dbReference>
<dbReference type="AlphaFoldDB" id="A0A2T4U3V2"/>
<dbReference type="Proteomes" id="UP000240509">
    <property type="component" value="Unassembled WGS sequence"/>
</dbReference>
<evidence type="ECO:0000313" key="3">
    <source>
        <dbReference type="EMBL" id="PTL38081.1"/>
    </source>
</evidence>
<protein>
    <submittedName>
        <fullName evidence="3">Endonuclease I</fullName>
    </submittedName>
</protein>
<dbReference type="GO" id="GO:0004519">
    <property type="term" value="F:endonuclease activity"/>
    <property type="evidence" value="ECO:0007669"/>
    <property type="project" value="UniProtKB-KW"/>
</dbReference>
<keyword evidence="2" id="KW-0378">Hydrolase</keyword>
<dbReference type="Pfam" id="PF04231">
    <property type="entry name" value="Endonuclease_1"/>
    <property type="match status" value="1"/>
</dbReference>
<proteinExistence type="predicted"/>
<keyword evidence="4" id="KW-1185">Reference proteome</keyword>